<dbReference type="AlphaFoldDB" id="V4B1W9"/>
<reference evidence="7 8" key="1">
    <citation type="journal article" date="2013" name="Nature">
        <title>Insights into bilaterian evolution from three spiralian genomes.</title>
        <authorList>
            <person name="Simakov O."/>
            <person name="Marletaz F."/>
            <person name="Cho S.J."/>
            <person name="Edsinger-Gonzales E."/>
            <person name="Havlak P."/>
            <person name="Hellsten U."/>
            <person name="Kuo D.H."/>
            <person name="Larsson T."/>
            <person name="Lv J."/>
            <person name="Arendt D."/>
            <person name="Savage R."/>
            <person name="Osoegawa K."/>
            <person name="de Jong P."/>
            <person name="Grimwood J."/>
            <person name="Chapman J.A."/>
            <person name="Shapiro H."/>
            <person name="Aerts A."/>
            <person name="Otillar R.P."/>
            <person name="Terry A.Y."/>
            <person name="Boore J.L."/>
            <person name="Grigoriev I.V."/>
            <person name="Lindberg D.R."/>
            <person name="Seaver E.C."/>
            <person name="Weisblat D.A."/>
            <person name="Putnam N.H."/>
            <person name="Rokhsar D.S."/>
        </authorList>
    </citation>
    <scope>NUCLEOTIDE SEQUENCE [LARGE SCALE GENOMIC DNA]</scope>
</reference>
<evidence type="ECO:0000256" key="1">
    <source>
        <dbReference type="ARBA" id="ARBA00022659"/>
    </source>
</evidence>
<dbReference type="HOGENOM" id="CLU_1278915_0_0_1"/>
<keyword evidence="1" id="KW-0768">Sushi</keyword>
<keyword evidence="3" id="KW-1015">Disulfide bond</keyword>
<feature type="signal peptide" evidence="5">
    <location>
        <begin position="1"/>
        <end position="17"/>
    </location>
</feature>
<keyword evidence="4" id="KW-0325">Glycoprotein</keyword>
<accession>V4B1W9</accession>
<dbReference type="OrthoDB" id="6480633at2759"/>
<keyword evidence="5" id="KW-0732">Signal</keyword>
<dbReference type="OMA" id="WTSIGCK"/>
<dbReference type="PANTHER" id="PTHR19325">
    <property type="entry name" value="COMPLEMENT COMPONENT-RELATED SUSHI DOMAIN-CONTAINING"/>
    <property type="match status" value="1"/>
</dbReference>
<protein>
    <recommendedName>
        <fullName evidence="6">Sushi domain-containing protein</fullName>
    </recommendedName>
</protein>
<name>V4B1W9_LOTGI</name>
<dbReference type="STRING" id="225164.V4B1W9"/>
<dbReference type="Proteomes" id="UP000030746">
    <property type="component" value="Unassembled WGS sequence"/>
</dbReference>
<dbReference type="CTD" id="20241347"/>
<feature type="chain" id="PRO_5004717720" description="Sushi domain-containing protein" evidence="5">
    <location>
        <begin position="18"/>
        <end position="201"/>
    </location>
</feature>
<dbReference type="GeneID" id="20241347"/>
<evidence type="ECO:0000256" key="4">
    <source>
        <dbReference type="ARBA" id="ARBA00023180"/>
    </source>
</evidence>
<keyword evidence="2" id="KW-0677">Repeat</keyword>
<dbReference type="Pfam" id="PF00084">
    <property type="entry name" value="Sushi"/>
    <property type="match status" value="1"/>
</dbReference>
<evidence type="ECO:0000313" key="8">
    <source>
        <dbReference type="Proteomes" id="UP000030746"/>
    </source>
</evidence>
<evidence type="ECO:0000256" key="3">
    <source>
        <dbReference type="ARBA" id="ARBA00023157"/>
    </source>
</evidence>
<dbReference type="InterPro" id="IPR000436">
    <property type="entry name" value="Sushi_SCR_CCP_dom"/>
</dbReference>
<dbReference type="Gene3D" id="2.10.70.10">
    <property type="entry name" value="Complement Module, domain 1"/>
    <property type="match status" value="1"/>
</dbReference>
<keyword evidence="8" id="KW-1185">Reference proteome</keyword>
<evidence type="ECO:0000256" key="5">
    <source>
        <dbReference type="SAM" id="SignalP"/>
    </source>
</evidence>
<dbReference type="EMBL" id="KB203969">
    <property type="protein sequence ID" value="ESO82274.1"/>
    <property type="molecule type" value="Genomic_DNA"/>
</dbReference>
<evidence type="ECO:0000259" key="6">
    <source>
        <dbReference type="Pfam" id="PF00084"/>
    </source>
</evidence>
<dbReference type="InterPro" id="IPR050350">
    <property type="entry name" value="Compl-Cell_Adhes-Reg"/>
</dbReference>
<dbReference type="SUPFAM" id="SSF57535">
    <property type="entry name" value="Complement control module/SCR domain"/>
    <property type="match status" value="1"/>
</dbReference>
<proteinExistence type="predicted"/>
<feature type="domain" description="Sushi" evidence="6">
    <location>
        <begin position="96"/>
        <end position="127"/>
    </location>
</feature>
<dbReference type="RefSeq" id="XP_009067071.1">
    <property type="nucleotide sequence ID" value="XM_009068823.1"/>
</dbReference>
<dbReference type="InterPro" id="IPR035976">
    <property type="entry name" value="Sushi/SCR/CCP_sf"/>
</dbReference>
<dbReference type="PANTHER" id="PTHR19325:SF560">
    <property type="entry name" value="SUSHI, VON WILLEBRAND FACTOR TYPE A, EGF AND PENTRAXIN DOMAIN-CONTAINING PROTEIN 1"/>
    <property type="match status" value="1"/>
</dbReference>
<evidence type="ECO:0000256" key="2">
    <source>
        <dbReference type="ARBA" id="ARBA00022737"/>
    </source>
</evidence>
<organism evidence="7 8">
    <name type="scientific">Lottia gigantea</name>
    <name type="common">Giant owl limpet</name>
    <dbReference type="NCBI Taxonomy" id="225164"/>
    <lineage>
        <taxon>Eukaryota</taxon>
        <taxon>Metazoa</taxon>
        <taxon>Spiralia</taxon>
        <taxon>Lophotrochozoa</taxon>
        <taxon>Mollusca</taxon>
        <taxon>Gastropoda</taxon>
        <taxon>Patellogastropoda</taxon>
        <taxon>Lottioidea</taxon>
        <taxon>Lottiidae</taxon>
        <taxon>Lottia</taxon>
    </lineage>
</organism>
<evidence type="ECO:0000313" key="7">
    <source>
        <dbReference type="EMBL" id="ESO82274.1"/>
    </source>
</evidence>
<dbReference type="KEGG" id="lgi:LOTGIDRAFT_170193"/>
<sequence>MALRLVLLVASTLLVSSQSLTWWSPAVCRNTPSLNNGNIIRNGWNNFDYKCNTGYELSVTGNCRSRLWRPQVTCKVVECEGDQMITNSDDKTIKGTFGDPFSFNCKAGFTELGPTGSLTCGDQGQWQIDAGCEAVECPEGEVIGRPNSTDTTIAGTFGDPFVFTCLPGFTRDGTTGSMICGTDGSKGIWQIIRPCIGNVIF</sequence>
<gene>
    <name evidence="7" type="ORF">LOTGIDRAFT_170193</name>
</gene>